<dbReference type="InterPro" id="IPR011050">
    <property type="entry name" value="Pectin_lyase_fold/virulence"/>
</dbReference>
<comment type="catalytic activity">
    <reaction evidence="5">
        <text>[(1-&gt;4)-alpha-D-galacturonosyl methyl ester](n) + n H2O = [(1-&gt;4)-alpha-D-galacturonosyl](n) + n methanol + n H(+)</text>
        <dbReference type="Rhea" id="RHEA:22380"/>
        <dbReference type="Rhea" id="RHEA-COMP:14570"/>
        <dbReference type="Rhea" id="RHEA-COMP:14573"/>
        <dbReference type="ChEBI" id="CHEBI:15377"/>
        <dbReference type="ChEBI" id="CHEBI:15378"/>
        <dbReference type="ChEBI" id="CHEBI:17790"/>
        <dbReference type="ChEBI" id="CHEBI:140522"/>
        <dbReference type="ChEBI" id="CHEBI:140523"/>
        <dbReference type="EC" id="3.1.1.11"/>
    </reaction>
</comment>
<evidence type="ECO:0000256" key="2">
    <source>
        <dbReference type="ARBA" id="ARBA00022801"/>
    </source>
</evidence>
<dbReference type="GO" id="GO:0042545">
    <property type="term" value="P:cell wall modification"/>
    <property type="evidence" value="ECO:0007669"/>
    <property type="project" value="UniProtKB-UniRule"/>
</dbReference>
<evidence type="ECO:0000256" key="5">
    <source>
        <dbReference type="RuleBase" id="RU000589"/>
    </source>
</evidence>
<feature type="chain" id="PRO_5011823497" description="Pectinesterase" evidence="5">
    <location>
        <begin position="19"/>
        <end position="321"/>
    </location>
</feature>
<dbReference type="SUPFAM" id="SSF51126">
    <property type="entry name" value="Pectin lyase-like"/>
    <property type="match status" value="1"/>
</dbReference>
<dbReference type="PANTHER" id="PTHR31321">
    <property type="entry name" value="ACYL-COA THIOESTER HYDROLASE YBHC-RELATED"/>
    <property type="match status" value="1"/>
</dbReference>
<dbReference type="InterPro" id="IPR012334">
    <property type="entry name" value="Pectin_lyas_fold"/>
</dbReference>
<dbReference type="Pfam" id="PF01095">
    <property type="entry name" value="Pectinesterase"/>
    <property type="match status" value="1"/>
</dbReference>
<evidence type="ECO:0000256" key="4">
    <source>
        <dbReference type="PROSITE-ProRule" id="PRU10040"/>
    </source>
</evidence>
<accession>A0A1T4K2L4</accession>
<sequence length="321" mass="35215">MKKTILLPFFLVLMIATAAQQQILKVNADGKGGYSSIQAAIDAIPAGNQTPVTIHVSPGVYKERVVLPEGKDHVTIEGENAATTLITFNNHTGTVLPGGDTINTWTSATFFIYASDFTANNVSFENNAGMTAGQAVAVFANGDRLMFNNCRFLGFQDVLFCSGINSRQYYRNCYIEGSTDFIFGASTVVFDHCQIHSKKNSHVTAASTPQDKPYGFVFLDCRLTADTGITKVSLGRPWRPYSAVAYLRCEIGAHIVPEGWNNWKNQENEKTARYAEYRNTGPGAALNQRVSWVRQLTEKEAAGYTALNILGSWIKNGSVKK</sequence>
<dbReference type="Gene3D" id="2.160.20.10">
    <property type="entry name" value="Single-stranded right-handed beta-helix, Pectin lyase-like"/>
    <property type="match status" value="1"/>
</dbReference>
<dbReference type="GO" id="GO:0009279">
    <property type="term" value="C:cell outer membrane"/>
    <property type="evidence" value="ECO:0007669"/>
    <property type="project" value="TreeGrafter"/>
</dbReference>
<evidence type="ECO:0000259" key="6">
    <source>
        <dbReference type="Pfam" id="PF01095"/>
    </source>
</evidence>
<comment type="pathway">
    <text evidence="5">Glycan metabolism; pectin degradation; 2-dehydro-3-deoxy-D-gluconate from pectin: step 1/5.</text>
</comment>
<organism evidence="7 8">
    <name type="scientific">Sediminibacterium ginsengisoli</name>
    <dbReference type="NCBI Taxonomy" id="413434"/>
    <lineage>
        <taxon>Bacteria</taxon>
        <taxon>Pseudomonadati</taxon>
        <taxon>Bacteroidota</taxon>
        <taxon>Chitinophagia</taxon>
        <taxon>Chitinophagales</taxon>
        <taxon>Chitinophagaceae</taxon>
        <taxon>Sediminibacterium</taxon>
    </lineage>
</organism>
<dbReference type="GO" id="GO:0030599">
    <property type="term" value="F:pectinesterase activity"/>
    <property type="evidence" value="ECO:0007669"/>
    <property type="project" value="UniProtKB-UniRule"/>
</dbReference>
<keyword evidence="5" id="KW-0732">Signal</keyword>
<evidence type="ECO:0000256" key="1">
    <source>
        <dbReference type="ARBA" id="ARBA00008891"/>
    </source>
</evidence>
<protein>
    <recommendedName>
        <fullName evidence="5">Pectinesterase</fullName>
        <ecNumber evidence="5">3.1.1.11</ecNumber>
    </recommendedName>
</protein>
<dbReference type="InterPro" id="IPR033131">
    <property type="entry name" value="Pectinesterase_Asp_AS"/>
</dbReference>
<keyword evidence="2 5" id="KW-0378">Hydrolase</keyword>
<comment type="similarity">
    <text evidence="1">Belongs to the pectinesterase family.</text>
</comment>
<feature type="active site" evidence="4">
    <location>
        <position position="180"/>
    </location>
</feature>
<dbReference type="UniPathway" id="UPA00545">
    <property type="reaction ID" value="UER00823"/>
</dbReference>
<dbReference type="RefSeq" id="WP_078829975.1">
    <property type="nucleotide sequence ID" value="NZ_FUWH01000001.1"/>
</dbReference>
<dbReference type="GO" id="GO:0045490">
    <property type="term" value="P:pectin catabolic process"/>
    <property type="evidence" value="ECO:0007669"/>
    <property type="project" value="UniProtKB-UniRule"/>
</dbReference>
<dbReference type="AlphaFoldDB" id="A0A1T4K2L4"/>
<dbReference type="PROSITE" id="PS00503">
    <property type="entry name" value="PECTINESTERASE_2"/>
    <property type="match status" value="1"/>
</dbReference>
<proteinExistence type="inferred from homology"/>
<evidence type="ECO:0000313" key="7">
    <source>
        <dbReference type="EMBL" id="SJZ36648.1"/>
    </source>
</evidence>
<keyword evidence="3 5" id="KW-0063">Aspartyl esterase</keyword>
<name>A0A1T4K2L4_9BACT</name>
<dbReference type="OrthoDB" id="9804686at2"/>
<keyword evidence="8" id="KW-1185">Reference proteome</keyword>
<evidence type="ECO:0000313" key="8">
    <source>
        <dbReference type="Proteomes" id="UP000190888"/>
    </source>
</evidence>
<dbReference type="EC" id="3.1.1.11" evidence="5"/>
<gene>
    <name evidence="7" type="ORF">SAMN04488132_101411</name>
</gene>
<dbReference type="STRING" id="413434.SAMN04488132_101411"/>
<reference evidence="7 8" key="1">
    <citation type="submission" date="2017-02" db="EMBL/GenBank/DDBJ databases">
        <authorList>
            <person name="Peterson S.W."/>
        </authorList>
    </citation>
    <scope>NUCLEOTIDE SEQUENCE [LARGE SCALE GENOMIC DNA]</scope>
    <source>
        <strain evidence="7 8">DSM 22335</strain>
    </source>
</reference>
<dbReference type="InterPro" id="IPR000070">
    <property type="entry name" value="Pectinesterase_cat"/>
</dbReference>
<feature type="domain" description="Pectinesterase catalytic" evidence="6">
    <location>
        <begin position="26"/>
        <end position="310"/>
    </location>
</feature>
<dbReference type="PANTHER" id="PTHR31321:SF57">
    <property type="entry name" value="PECTINESTERASE 53-RELATED"/>
    <property type="match status" value="1"/>
</dbReference>
<feature type="signal peptide" evidence="5">
    <location>
        <begin position="1"/>
        <end position="18"/>
    </location>
</feature>
<evidence type="ECO:0000256" key="3">
    <source>
        <dbReference type="ARBA" id="ARBA00023085"/>
    </source>
</evidence>
<dbReference type="EMBL" id="FUWH01000001">
    <property type="protein sequence ID" value="SJZ36648.1"/>
    <property type="molecule type" value="Genomic_DNA"/>
</dbReference>
<dbReference type="Proteomes" id="UP000190888">
    <property type="component" value="Unassembled WGS sequence"/>
</dbReference>